<organism evidence="1">
    <name type="scientific">uncultured Dysgonomonas sp</name>
    <dbReference type="NCBI Taxonomy" id="206096"/>
    <lineage>
        <taxon>Bacteria</taxon>
        <taxon>Pseudomonadati</taxon>
        <taxon>Bacteroidota</taxon>
        <taxon>Bacteroidia</taxon>
        <taxon>Bacteroidales</taxon>
        <taxon>Dysgonomonadaceae</taxon>
        <taxon>Dysgonomonas</taxon>
        <taxon>environmental samples</taxon>
    </lineage>
</organism>
<sequence length="175" mass="19975">MDRWKQDTISHIVLTDKLVEGLSDKELFDDIAADMVSALALSTQWDEDGKYLDSLICCDMTFQEAMLRFTRQVYEPVSLEGDSLGFSPSVTIVKSQDICKMFRKGNPDKAYRTFLKKYPGRAGFFQLSKVSYFSKYALVHFIIYINPLNGAGKIVILDKDSGEWKVLGHLILWLN</sequence>
<evidence type="ECO:0000313" key="1">
    <source>
        <dbReference type="EMBL" id="SBW02181.1"/>
    </source>
</evidence>
<dbReference type="EMBL" id="FLUM01000003">
    <property type="protein sequence ID" value="SBW02181.1"/>
    <property type="molecule type" value="Genomic_DNA"/>
</dbReference>
<name>A0A212JRX8_9BACT</name>
<protein>
    <submittedName>
        <fullName evidence="1">Uncharacterized protein</fullName>
    </submittedName>
</protein>
<dbReference type="AlphaFoldDB" id="A0A212JRX8"/>
<proteinExistence type="predicted"/>
<accession>A0A212JRX8</accession>
<reference evidence="1" key="1">
    <citation type="submission" date="2016-04" db="EMBL/GenBank/DDBJ databases">
        <authorList>
            <person name="Evans L.H."/>
            <person name="Alamgir A."/>
            <person name="Owens N."/>
            <person name="Weber N.D."/>
            <person name="Virtaneva K."/>
            <person name="Barbian K."/>
            <person name="Babar A."/>
            <person name="Rosenke K."/>
        </authorList>
    </citation>
    <scope>NUCLEOTIDE SEQUENCE</scope>
    <source>
        <strain evidence="1">86-1</strain>
    </source>
</reference>
<gene>
    <name evidence="1" type="ORF">KL86DYS1_30214</name>
</gene>